<evidence type="ECO:0000256" key="6">
    <source>
        <dbReference type="SAM" id="MobiDB-lite"/>
    </source>
</evidence>
<name>A0A2W4R0T3_9GAMM</name>
<dbReference type="PROSITE" id="PS00045">
    <property type="entry name" value="HISTONE_LIKE"/>
    <property type="match status" value="1"/>
</dbReference>
<dbReference type="GO" id="GO:0003677">
    <property type="term" value="F:DNA binding"/>
    <property type="evidence" value="ECO:0007669"/>
    <property type="project" value="UniProtKB-KW"/>
</dbReference>
<dbReference type="CDD" id="cd13831">
    <property type="entry name" value="HU"/>
    <property type="match status" value="1"/>
</dbReference>
<keyword evidence="3" id="KW-0226">DNA condensation</keyword>
<feature type="region of interest" description="Disordered" evidence="6">
    <location>
        <begin position="57"/>
        <end position="78"/>
    </location>
</feature>
<evidence type="ECO:0000256" key="1">
    <source>
        <dbReference type="ARBA" id="ARBA00003819"/>
    </source>
</evidence>
<dbReference type="InterPro" id="IPR010992">
    <property type="entry name" value="IHF-like_DNA-bd_dom_sf"/>
</dbReference>
<evidence type="ECO:0000313" key="8">
    <source>
        <dbReference type="Proteomes" id="UP000249396"/>
    </source>
</evidence>
<feature type="compositionally biased region" description="Basic and acidic residues" evidence="6">
    <location>
        <begin position="123"/>
        <end position="136"/>
    </location>
</feature>
<gene>
    <name evidence="7" type="ORF">DM484_15275</name>
</gene>
<dbReference type="PANTHER" id="PTHR33175:SF3">
    <property type="entry name" value="DNA-BINDING PROTEIN HU-BETA"/>
    <property type="match status" value="1"/>
</dbReference>
<proteinExistence type="inferred from homology"/>
<dbReference type="Proteomes" id="UP000249396">
    <property type="component" value="Unassembled WGS sequence"/>
</dbReference>
<dbReference type="InterPro" id="IPR000119">
    <property type="entry name" value="Hist_DNA-bd"/>
</dbReference>
<evidence type="ECO:0000256" key="4">
    <source>
        <dbReference type="ARBA" id="ARBA00023125"/>
    </source>
</evidence>
<comment type="similarity">
    <text evidence="2 5">Belongs to the bacterial histone-like protein family.</text>
</comment>
<dbReference type="PANTHER" id="PTHR33175">
    <property type="entry name" value="DNA-BINDING PROTEIN HU"/>
    <property type="match status" value="1"/>
</dbReference>
<dbReference type="PRINTS" id="PR01727">
    <property type="entry name" value="DNABINDINGHU"/>
</dbReference>
<dbReference type="SUPFAM" id="SSF47729">
    <property type="entry name" value="IHF-like DNA-binding proteins"/>
    <property type="match status" value="1"/>
</dbReference>
<dbReference type="Gene3D" id="4.10.520.10">
    <property type="entry name" value="IHF-like DNA-binding proteins"/>
    <property type="match status" value="1"/>
</dbReference>
<reference evidence="7 8" key="1">
    <citation type="journal article" date="2018" name="Aquat. Microb. Ecol.">
        <title>Gammaproteobacterial methanotrophs dominate.</title>
        <authorList>
            <person name="Rissanen A.J."/>
            <person name="Saarenheimo J."/>
            <person name="Tiirola M."/>
            <person name="Peura S."/>
            <person name="Aalto S.L."/>
            <person name="Karvinen A."/>
            <person name="Nykanen H."/>
        </authorList>
    </citation>
    <scope>NUCLEOTIDE SEQUENCE [LARGE SCALE GENOMIC DNA]</scope>
    <source>
        <strain evidence="7">AMbin10</strain>
    </source>
</reference>
<dbReference type="Pfam" id="PF00216">
    <property type="entry name" value="Bac_DNA_binding"/>
    <property type="match status" value="1"/>
</dbReference>
<organism evidence="7 8">
    <name type="scientific">Candidatus Methylumidiphilus alinenensis</name>
    <dbReference type="NCBI Taxonomy" id="2202197"/>
    <lineage>
        <taxon>Bacteria</taxon>
        <taxon>Pseudomonadati</taxon>
        <taxon>Pseudomonadota</taxon>
        <taxon>Gammaproteobacteria</taxon>
        <taxon>Methylococcales</taxon>
        <taxon>Candidatus Methylumidiphilus</taxon>
    </lineage>
</organism>
<feature type="region of interest" description="Disordered" evidence="6">
    <location>
        <begin position="96"/>
        <end position="136"/>
    </location>
</feature>
<evidence type="ECO:0000256" key="2">
    <source>
        <dbReference type="ARBA" id="ARBA00010529"/>
    </source>
</evidence>
<dbReference type="SMART" id="SM00411">
    <property type="entry name" value="BHL"/>
    <property type="match status" value="1"/>
</dbReference>
<keyword evidence="4 7" id="KW-0238">DNA-binding</keyword>
<evidence type="ECO:0000256" key="3">
    <source>
        <dbReference type="ARBA" id="ARBA00023067"/>
    </source>
</evidence>
<dbReference type="GO" id="GO:0030527">
    <property type="term" value="F:structural constituent of chromatin"/>
    <property type="evidence" value="ECO:0007669"/>
    <property type="project" value="InterPro"/>
</dbReference>
<evidence type="ECO:0000313" key="7">
    <source>
        <dbReference type="EMBL" id="PZN77113.1"/>
    </source>
</evidence>
<dbReference type="InterPro" id="IPR020816">
    <property type="entry name" value="Histone-like_DNA-bd_CS"/>
</dbReference>
<dbReference type="AlphaFoldDB" id="A0A2W4R0T3"/>
<dbReference type="EMBL" id="QJPH01000344">
    <property type="protein sequence ID" value="PZN77113.1"/>
    <property type="molecule type" value="Genomic_DNA"/>
</dbReference>
<evidence type="ECO:0000256" key="5">
    <source>
        <dbReference type="RuleBase" id="RU003939"/>
    </source>
</evidence>
<feature type="compositionally biased region" description="Basic and acidic residues" evidence="6">
    <location>
        <begin position="96"/>
        <end position="112"/>
    </location>
</feature>
<comment type="function">
    <text evidence="1">Histone-like DNA-binding protein which is capable of wrapping DNA to stabilize it, and thus to prevent its denaturation under extreme environmental conditions.</text>
</comment>
<comment type="caution">
    <text evidence="7">The sequence shown here is derived from an EMBL/GenBank/DDBJ whole genome shotgun (WGS) entry which is preliminary data.</text>
</comment>
<sequence>MYKHALIDALAAKTELTKTDAAKLLDALLETIVEQVAADEPVVLVGFGTFKSAYRPQSVGRNPGTGEPLTIKETSLPKFAPGSTFKGAVAEAFHKRQAEKAAAERAEAEKAAKPAKAKTTRAKKSDEAEVQPKKKK</sequence>
<accession>A0A2W4R0T3</accession>
<protein>
    <submittedName>
        <fullName evidence="7">HU family DNA-binding protein</fullName>
    </submittedName>
</protein>
<feature type="compositionally biased region" description="Basic residues" evidence="6">
    <location>
        <begin position="113"/>
        <end position="122"/>
    </location>
</feature>
<dbReference type="GO" id="GO:0030261">
    <property type="term" value="P:chromosome condensation"/>
    <property type="evidence" value="ECO:0007669"/>
    <property type="project" value="UniProtKB-KW"/>
</dbReference>